<dbReference type="Proteomes" id="UP000887566">
    <property type="component" value="Unplaced"/>
</dbReference>
<evidence type="ECO:0000256" key="1">
    <source>
        <dbReference type="SAM" id="MobiDB-lite"/>
    </source>
</evidence>
<accession>A0A914UKP8</accession>
<name>A0A914UKP8_9BILA</name>
<organism evidence="2 3">
    <name type="scientific">Plectus sambesii</name>
    <dbReference type="NCBI Taxonomy" id="2011161"/>
    <lineage>
        <taxon>Eukaryota</taxon>
        <taxon>Metazoa</taxon>
        <taxon>Ecdysozoa</taxon>
        <taxon>Nematoda</taxon>
        <taxon>Chromadorea</taxon>
        <taxon>Plectida</taxon>
        <taxon>Plectina</taxon>
        <taxon>Plectoidea</taxon>
        <taxon>Plectidae</taxon>
        <taxon>Plectus</taxon>
    </lineage>
</organism>
<feature type="compositionally biased region" description="Basic and acidic residues" evidence="1">
    <location>
        <begin position="1"/>
        <end position="15"/>
    </location>
</feature>
<reference evidence="3" key="1">
    <citation type="submission" date="2022-11" db="UniProtKB">
        <authorList>
            <consortium name="WormBaseParasite"/>
        </authorList>
    </citation>
    <scope>IDENTIFICATION</scope>
</reference>
<feature type="region of interest" description="Disordered" evidence="1">
    <location>
        <begin position="152"/>
        <end position="183"/>
    </location>
</feature>
<feature type="region of interest" description="Disordered" evidence="1">
    <location>
        <begin position="83"/>
        <end position="121"/>
    </location>
</feature>
<feature type="region of interest" description="Disordered" evidence="1">
    <location>
        <begin position="1"/>
        <end position="24"/>
    </location>
</feature>
<evidence type="ECO:0000313" key="3">
    <source>
        <dbReference type="WBParaSite" id="PSAMB.scaffold1081size36210.g10842.t1"/>
    </source>
</evidence>
<keyword evidence="2" id="KW-1185">Reference proteome</keyword>
<protein>
    <submittedName>
        <fullName evidence="3">Homeobox protein homothorax</fullName>
    </submittedName>
</protein>
<evidence type="ECO:0000313" key="2">
    <source>
        <dbReference type="Proteomes" id="UP000887566"/>
    </source>
</evidence>
<sequence>MAGSRGGEEEGDRGRTPPSDSIGARSGILAIDVFAVRRESKSAGPSASSQFMRGREKVTVEDGWGAIFTRTDFSPVLRGGRLTALDGTPRTQCNHSETSVGSTDELDDGALPGDDRKAPKKRGIFPKVATNIMRAWLFQHLTVGDESLSVCGSMNDDGRDSVMSGSDQQGSGGHPNGSHKRKVPKVFSKEAITKFRAWLFQNLTREERREKVSNFGDDRPRRSVVWTQRVFAAMGFMGDFYGRGGRSKRDLQPTVMTRNWAQGWRVFAANRRDTRPIVERAGLWMTNGRANVAASSVDGLRAELSEDEDRSDLSGGDEQREVCVRAVSEWCGRHGEGWW</sequence>
<feature type="compositionally biased region" description="Polar residues" evidence="1">
    <location>
        <begin position="89"/>
        <end position="102"/>
    </location>
</feature>
<dbReference type="AlphaFoldDB" id="A0A914UKP8"/>
<dbReference type="WBParaSite" id="PSAMB.scaffold1081size36210.g10842.t1">
    <property type="protein sequence ID" value="PSAMB.scaffold1081size36210.g10842.t1"/>
    <property type="gene ID" value="PSAMB.scaffold1081size36210.g10842"/>
</dbReference>
<proteinExistence type="predicted"/>